<sequence length="431" mass="47600">MDPLEVLPEEVWLHHVLLALFAHDDSASAPSLLGHKAVLACAGVSRNWRRLALDQAQWRTAVWKQWGTDLLPLPASKSPLLWAPPHSQPPTTETQLNSHQDPAGWHEFFWAAHRALRGMSRGAPGWEDCAVRFGLMGAIRDPLDRNSDIDCWASCFFAATRWNRADVFARLVTMCEARGGFALVWRAFSHGVDLQWGDGHQHSLMHEAIRSGSAEILRTLLRYYGDTNRGLLLIWCAQGNAHGKEDLVEMVLEPERNRHAVTHQVCKQGRDALITACLHNDFKLAKLFIQVELWISAGANVNALDTHDATPLHKAAEANNHQLIHTLVKHGAHTDARNKSQRTPLHIAAKRGHSATIRALLDAGAEASVWDARGRRPLDQLAASVHPVTRKLLADRTSAPEAQAPPPTSAAATADGDDDDNGDDESSLNIW</sequence>
<dbReference type="AlphaFoldDB" id="L8H7A9"/>
<dbReference type="KEGG" id="acan:ACA1_183650"/>
<dbReference type="Pfam" id="PF13637">
    <property type="entry name" value="Ank_4"/>
    <property type="match status" value="1"/>
</dbReference>
<dbReference type="PROSITE" id="PS50297">
    <property type="entry name" value="ANK_REP_REGION"/>
    <property type="match status" value="2"/>
</dbReference>
<dbReference type="SMART" id="SM00248">
    <property type="entry name" value="ANK"/>
    <property type="match status" value="4"/>
</dbReference>
<proteinExistence type="predicted"/>
<dbReference type="OMA" id="QVELWIS"/>
<feature type="repeat" description="ANK" evidence="3">
    <location>
        <begin position="307"/>
        <end position="339"/>
    </location>
</feature>
<dbReference type="Gene3D" id="1.25.40.20">
    <property type="entry name" value="Ankyrin repeat-containing domain"/>
    <property type="match status" value="1"/>
</dbReference>
<dbReference type="EMBL" id="KB007904">
    <property type="protein sequence ID" value="ELR21429.1"/>
    <property type="molecule type" value="Genomic_DNA"/>
</dbReference>
<dbReference type="PROSITE" id="PS50088">
    <property type="entry name" value="ANK_REPEAT"/>
    <property type="match status" value="2"/>
</dbReference>
<name>L8H7A9_ACACF</name>
<dbReference type="VEuPathDB" id="AmoebaDB:ACA1_183650"/>
<gene>
    <name evidence="5" type="ORF">ACA1_183650</name>
</gene>
<evidence type="ECO:0000256" key="2">
    <source>
        <dbReference type="ARBA" id="ARBA00023043"/>
    </source>
</evidence>
<dbReference type="RefSeq" id="XP_004345973.1">
    <property type="nucleotide sequence ID" value="XM_004345923.1"/>
</dbReference>
<dbReference type="PANTHER" id="PTHR24198">
    <property type="entry name" value="ANKYRIN REPEAT AND PROTEIN KINASE DOMAIN-CONTAINING PROTEIN"/>
    <property type="match status" value="1"/>
</dbReference>
<evidence type="ECO:0000256" key="3">
    <source>
        <dbReference type="PROSITE-ProRule" id="PRU00023"/>
    </source>
</evidence>
<protein>
    <submittedName>
        <fullName evidence="5">Ankyrin repeat-containing protein</fullName>
    </submittedName>
</protein>
<keyword evidence="6" id="KW-1185">Reference proteome</keyword>
<evidence type="ECO:0000256" key="1">
    <source>
        <dbReference type="ARBA" id="ARBA00022737"/>
    </source>
</evidence>
<dbReference type="Gene3D" id="1.20.1280.50">
    <property type="match status" value="1"/>
</dbReference>
<feature type="repeat" description="ANK" evidence="3">
    <location>
        <begin position="340"/>
        <end position="372"/>
    </location>
</feature>
<evidence type="ECO:0000313" key="5">
    <source>
        <dbReference type="EMBL" id="ELR21429.1"/>
    </source>
</evidence>
<dbReference type="PANTHER" id="PTHR24198:SF165">
    <property type="entry name" value="ANKYRIN REPEAT-CONTAINING PROTEIN-RELATED"/>
    <property type="match status" value="1"/>
</dbReference>
<accession>L8H7A9</accession>
<organism evidence="5 6">
    <name type="scientific">Acanthamoeba castellanii (strain ATCC 30010 / Neff)</name>
    <dbReference type="NCBI Taxonomy" id="1257118"/>
    <lineage>
        <taxon>Eukaryota</taxon>
        <taxon>Amoebozoa</taxon>
        <taxon>Discosea</taxon>
        <taxon>Longamoebia</taxon>
        <taxon>Centramoebida</taxon>
        <taxon>Acanthamoebidae</taxon>
        <taxon>Acanthamoeba</taxon>
    </lineage>
</organism>
<evidence type="ECO:0000313" key="6">
    <source>
        <dbReference type="Proteomes" id="UP000011083"/>
    </source>
</evidence>
<evidence type="ECO:0000256" key="4">
    <source>
        <dbReference type="SAM" id="MobiDB-lite"/>
    </source>
</evidence>
<dbReference type="InterPro" id="IPR002110">
    <property type="entry name" value="Ankyrin_rpt"/>
</dbReference>
<keyword evidence="2 3" id="KW-0040">ANK repeat</keyword>
<dbReference type="GeneID" id="14922323"/>
<feature type="region of interest" description="Disordered" evidence="4">
    <location>
        <begin position="392"/>
        <end position="431"/>
    </location>
</feature>
<dbReference type="SUPFAM" id="SSF48403">
    <property type="entry name" value="Ankyrin repeat"/>
    <property type="match status" value="1"/>
</dbReference>
<dbReference type="Proteomes" id="UP000011083">
    <property type="component" value="Unassembled WGS sequence"/>
</dbReference>
<dbReference type="InterPro" id="IPR036047">
    <property type="entry name" value="F-box-like_dom_sf"/>
</dbReference>
<dbReference type="STRING" id="1257118.L8H7A9"/>
<reference evidence="5 6" key="1">
    <citation type="journal article" date="2013" name="Genome Biol.">
        <title>Genome of Acanthamoeba castellanii highlights extensive lateral gene transfer and early evolution of tyrosine kinase signaling.</title>
        <authorList>
            <person name="Clarke M."/>
            <person name="Lohan A.J."/>
            <person name="Liu B."/>
            <person name="Lagkouvardos I."/>
            <person name="Roy S."/>
            <person name="Zafar N."/>
            <person name="Bertelli C."/>
            <person name="Schilde C."/>
            <person name="Kianianmomeni A."/>
            <person name="Burglin T.R."/>
            <person name="Frech C."/>
            <person name="Turcotte B."/>
            <person name="Kopec K.O."/>
            <person name="Synnott J.M."/>
            <person name="Choo C."/>
            <person name="Paponov I."/>
            <person name="Finkler A."/>
            <person name="Soon Heng Tan C."/>
            <person name="Hutchins A.P."/>
            <person name="Weinmeier T."/>
            <person name="Rattei T."/>
            <person name="Chu J.S."/>
            <person name="Gimenez G."/>
            <person name="Irimia M."/>
            <person name="Rigden D.J."/>
            <person name="Fitzpatrick D.A."/>
            <person name="Lorenzo-Morales J."/>
            <person name="Bateman A."/>
            <person name="Chiu C.H."/>
            <person name="Tang P."/>
            <person name="Hegemann P."/>
            <person name="Fromm H."/>
            <person name="Raoult D."/>
            <person name="Greub G."/>
            <person name="Miranda-Saavedra D."/>
            <person name="Chen N."/>
            <person name="Nash P."/>
            <person name="Ginger M.L."/>
            <person name="Horn M."/>
            <person name="Schaap P."/>
            <person name="Caler L."/>
            <person name="Loftus B."/>
        </authorList>
    </citation>
    <scope>NUCLEOTIDE SEQUENCE [LARGE SCALE GENOMIC DNA]</scope>
    <source>
        <strain evidence="5 6">Neff</strain>
    </source>
</reference>
<dbReference type="InterPro" id="IPR036770">
    <property type="entry name" value="Ankyrin_rpt-contain_sf"/>
</dbReference>
<dbReference type="OrthoDB" id="10071127at2759"/>
<dbReference type="SUPFAM" id="SSF81383">
    <property type="entry name" value="F-box domain"/>
    <property type="match status" value="1"/>
</dbReference>
<keyword evidence="1" id="KW-0677">Repeat</keyword>
<feature type="compositionally biased region" description="Acidic residues" evidence="4">
    <location>
        <begin position="415"/>
        <end position="431"/>
    </location>
</feature>